<dbReference type="Proteomes" id="UP000320735">
    <property type="component" value="Unassembled WGS sequence"/>
</dbReference>
<dbReference type="AlphaFoldDB" id="A0A5C6BIQ9"/>
<protein>
    <submittedName>
        <fullName evidence="1">Uncharacterized protein</fullName>
    </submittedName>
</protein>
<name>A0A5C6BIQ9_9PLAN</name>
<accession>A0A5C6BIQ9</accession>
<gene>
    <name evidence="1" type="ORF">CA54_07270</name>
</gene>
<evidence type="ECO:0000313" key="1">
    <source>
        <dbReference type="EMBL" id="TWU11915.1"/>
    </source>
</evidence>
<reference evidence="1 2" key="1">
    <citation type="submission" date="2019-02" db="EMBL/GenBank/DDBJ databases">
        <title>Deep-cultivation of Planctomycetes and their phenomic and genomic characterization uncovers novel biology.</title>
        <authorList>
            <person name="Wiegand S."/>
            <person name="Jogler M."/>
            <person name="Boedeker C."/>
            <person name="Pinto D."/>
            <person name="Vollmers J."/>
            <person name="Rivas-Marin E."/>
            <person name="Kohn T."/>
            <person name="Peeters S.H."/>
            <person name="Heuer A."/>
            <person name="Rast P."/>
            <person name="Oberbeckmann S."/>
            <person name="Bunk B."/>
            <person name="Jeske O."/>
            <person name="Meyerdierks A."/>
            <person name="Storesund J.E."/>
            <person name="Kallscheuer N."/>
            <person name="Luecker S."/>
            <person name="Lage O.M."/>
            <person name="Pohl T."/>
            <person name="Merkel B.J."/>
            <person name="Hornburger P."/>
            <person name="Mueller R.-W."/>
            <person name="Bruemmer F."/>
            <person name="Labrenz M."/>
            <person name="Spormann A.M."/>
            <person name="Op Den Camp H."/>
            <person name="Overmann J."/>
            <person name="Amann R."/>
            <person name="Jetten M.S.M."/>
            <person name="Mascher T."/>
            <person name="Medema M.H."/>
            <person name="Devos D.P."/>
            <person name="Kaster A.-K."/>
            <person name="Ovreas L."/>
            <person name="Rohde M."/>
            <person name="Galperin M.Y."/>
            <person name="Jogler C."/>
        </authorList>
    </citation>
    <scope>NUCLEOTIDE SEQUENCE [LARGE SCALE GENOMIC DNA]</scope>
    <source>
        <strain evidence="1 2">CA54</strain>
    </source>
</reference>
<dbReference type="EMBL" id="SJPP01000001">
    <property type="protein sequence ID" value="TWU11915.1"/>
    <property type="molecule type" value="Genomic_DNA"/>
</dbReference>
<sequence>MAVEIEFANVIIRKSAIEAKYPGGLDGFAESDLPNYIEDDTLVRVGFMSTGEAHNLAGHLSQHGLTLNETAQSDVAVVQVDSIPDWLTIGPVDNSIGCWLIGTDPGSLIKGTNGFLLCCPRDLFDRLELVLESISAEVERSEPPNEDRNEFFQVVHFSCGNASISANVIGEKSGNSPVGLWGRRDLSRRQHCAGDVRFAEAIESVLLANGAKNR</sequence>
<keyword evidence="2" id="KW-1185">Reference proteome</keyword>
<organism evidence="1 2">
    <name type="scientific">Symmachiella macrocystis</name>
    <dbReference type="NCBI Taxonomy" id="2527985"/>
    <lineage>
        <taxon>Bacteria</taxon>
        <taxon>Pseudomonadati</taxon>
        <taxon>Planctomycetota</taxon>
        <taxon>Planctomycetia</taxon>
        <taxon>Planctomycetales</taxon>
        <taxon>Planctomycetaceae</taxon>
        <taxon>Symmachiella</taxon>
    </lineage>
</organism>
<evidence type="ECO:0000313" key="2">
    <source>
        <dbReference type="Proteomes" id="UP000320735"/>
    </source>
</evidence>
<comment type="caution">
    <text evidence="1">The sequence shown here is derived from an EMBL/GenBank/DDBJ whole genome shotgun (WGS) entry which is preliminary data.</text>
</comment>
<proteinExistence type="predicted"/>